<sequence>MPKISSMKLQPLESAYLALIPRFALS</sequence>
<organism evidence="1">
    <name type="scientific">Rhizophora mucronata</name>
    <name type="common">Asiatic mangrove</name>
    <dbReference type="NCBI Taxonomy" id="61149"/>
    <lineage>
        <taxon>Eukaryota</taxon>
        <taxon>Viridiplantae</taxon>
        <taxon>Streptophyta</taxon>
        <taxon>Embryophyta</taxon>
        <taxon>Tracheophyta</taxon>
        <taxon>Spermatophyta</taxon>
        <taxon>Magnoliopsida</taxon>
        <taxon>eudicotyledons</taxon>
        <taxon>Gunneridae</taxon>
        <taxon>Pentapetalae</taxon>
        <taxon>rosids</taxon>
        <taxon>fabids</taxon>
        <taxon>Malpighiales</taxon>
        <taxon>Rhizophoraceae</taxon>
        <taxon>Rhizophora</taxon>
    </lineage>
</organism>
<dbReference type="EMBL" id="GGEC01055699">
    <property type="protein sequence ID" value="MBX36183.1"/>
    <property type="molecule type" value="Transcribed_RNA"/>
</dbReference>
<protein>
    <submittedName>
        <fullName evidence="1">Uncharacterized protein</fullName>
    </submittedName>
</protein>
<accession>A0A2P2N130</accession>
<proteinExistence type="predicted"/>
<reference evidence="1" key="1">
    <citation type="submission" date="2018-02" db="EMBL/GenBank/DDBJ databases">
        <title>Rhizophora mucronata_Transcriptome.</title>
        <authorList>
            <person name="Meera S.P."/>
            <person name="Sreeshan A."/>
            <person name="Augustine A."/>
        </authorList>
    </citation>
    <scope>NUCLEOTIDE SEQUENCE</scope>
    <source>
        <tissue evidence="1">Leaf</tissue>
    </source>
</reference>
<name>A0A2P2N130_RHIMU</name>
<evidence type="ECO:0000313" key="1">
    <source>
        <dbReference type="EMBL" id="MBX36183.1"/>
    </source>
</evidence>
<dbReference type="AlphaFoldDB" id="A0A2P2N130"/>